<organism evidence="1 2">
    <name type="scientific">Pseudopedobacter beijingensis</name>
    <dbReference type="NCBI Taxonomy" id="1207056"/>
    <lineage>
        <taxon>Bacteria</taxon>
        <taxon>Pseudomonadati</taxon>
        <taxon>Bacteroidota</taxon>
        <taxon>Sphingobacteriia</taxon>
        <taxon>Sphingobacteriales</taxon>
        <taxon>Sphingobacteriaceae</taxon>
        <taxon>Pseudopedobacter</taxon>
    </lineage>
</organism>
<comment type="caution">
    <text evidence="1">The sequence shown here is derived from an EMBL/GenBank/DDBJ whole genome shotgun (WGS) entry which is preliminary data.</text>
</comment>
<name>A0ABW4IDT2_9SPHI</name>
<evidence type="ECO:0000313" key="2">
    <source>
        <dbReference type="Proteomes" id="UP001597118"/>
    </source>
</evidence>
<protein>
    <recommendedName>
        <fullName evidence="3">Lipoprotein</fullName>
    </recommendedName>
</protein>
<keyword evidence="2" id="KW-1185">Reference proteome</keyword>
<reference evidence="2" key="1">
    <citation type="journal article" date="2019" name="Int. J. Syst. Evol. Microbiol.">
        <title>The Global Catalogue of Microorganisms (GCM) 10K type strain sequencing project: providing services to taxonomists for standard genome sequencing and annotation.</title>
        <authorList>
            <consortium name="The Broad Institute Genomics Platform"/>
            <consortium name="The Broad Institute Genome Sequencing Center for Infectious Disease"/>
            <person name="Wu L."/>
            <person name="Ma J."/>
        </authorList>
    </citation>
    <scope>NUCLEOTIDE SEQUENCE [LARGE SCALE GENOMIC DNA]</scope>
    <source>
        <strain evidence="2">CCUG 53762</strain>
    </source>
</reference>
<gene>
    <name evidence="1" type="ORF">ACFSAH_11075</name>
</gene>
<dbReference type="Proteomes" id="UP001597118">
    <property type="component" value="Unassembled WGS sequence"/>
</dbReference>
<evidence type="ECO:0008006" key="3">
    <source>
        <dbReference type="Google" id="ProtNLM"/>
    </source>
</evidence>
<sequence>MKNVGIKNRSLICSITILGLFSLTCGKANGSLESPQVQKKEKNNTSIKELLALPLTEKIIYSKNADLPDNAIMQGFDMDTEDNIFYSHVTDKYKVRISRGKPNSAPQDFMTLLYYGHSTNIALEKEKNDNYIWIGNFATRYPNGHYWQEQVVSRVKYSPGKTLKNFDAEDNYYIGPYKHLSPTVDVENDLLAISYADEKKRGRNCFVVYKLSEAKALPLSIIRIMELTYGNTAEDADEKIAPELQVHDLTKLKPVARFDIPNTPLSWQGFDVCKNRMYYYDGEGGPNNSIISGKAYVSVFDFDGRIIEERTEVKALSSLETLKEQEITSTGYMEAEGIKVRRGFLYLGFGSSNNGRRCAQIFKYKLAE</sequence>
<dbReference type="EMBL" id="JBHUDG010000016">
    <property type="protein sequence ID" value="MFD1630423.1"/>
    <property type="molecule type" value="Genomic_DNA"/>
</dbReference>
<proteinExistence type="predicted"/>
<evidence type="ECO:0000313" key="1">
    <source>
        <dbReference type="EMBL" id="MFD1630423.1"/>
    </source>
</evidence>
<dbReference type="RefSeq" id="WP_379662799.1">
    <property type="nucleotide sequence ID" value="NZ_JBHUDG010000016.1"/>
</dbReference>
<accession>A0ABW4IDT2</accession>